<reference evidence="3" key="1">
    <citation type="submission" date="2016-11" db="EMBL/GenBank/DDBJ databases">
        <authorList>
            <person name="Varghese N."/>
            <person name="Submissions S."/>
        </authorList>
    </citation>
    <scope>NUCLEOTIDE SEQUENCE [LARGE SCALE GENOMIC DNA]</scope>
    <source>
        <strain evidence="3">DSM 26134</strain>
    </source>
</reference>
<feature type="domain" description="AAA+ ATPase" evidence="1">
    <location>
        <begin position="47"/>
        <end position="233"/>
    </location>
</feature>
<dbReference type="InterPro" id="IPR003593">
    <property type="entry name" value="AAA+_ATPase"/>
</dbReference>
<accession>A0A1M6V3X5</accession>
<evidence type="ECO:0000313" key="3">
    <source>
        <dbReference type="Proteomes" id="UP000184474"/>
    </source>
</evidence>
<sequence length="444" mass="50566">MIKSLLNFLGINRYSLESVFTPSNAAKINYINRPELERKVDKALKIVGTQLIVYGHSGSGKTTLIRRALNRSERNFIKTSCISTSTLEELIINAFDKLNPFYTSKKSHKFSTKISSSLKATYSGIESSLQSEFSTETSTEFQRVLPVQLTYEKLAEFLGAANCVWLIDDFHKVSDEEKKKLAEVMKAFVDISDEYPKVKIIAIGAVNSPREVVNYNDELKPRLSETLVPLLDDEELKEILLNGSRLLNITFTNKLINQTISYSNSLGSICHILAYNHCDSSGIDKTRRFNQDISESVINTSIEDYVKDKADTFQQKLDNVLKQRERKFKNVHFILNAIIELNKENVTHNEILSKIQETTRDYPQGNCTTYLKKLISSEGNEILRLDENAGTYSFSDPFFKAFCKMALSKLDEDESQDLGNIRELLIKSLLEKFRVELKTNANIL</sequence>
<name>A0A1M6V3X5_REIAG</name>
<dbReference type="Pfam" id="PF13401">
    <property type="entry name" value="AAA_22"/>
    <property type="match status" value="1"/>
</dbReference>
<dbReference type="InterPro" id="IPR049945">
    <property type="entry name" value="AAA_22"/>
</dbReference>
<dbReference type="EMBL" id="FRAA01000008">
    <property type="protein sequence ID" value="SHK76075.1"/>
    <property type="molecule type" value="Genomic_DNA"/>
</dbReference>
<dbReference type="PANTHER" id="PTHR34301:SF8">
    <property type="entry name" value="ATPASE DOMAIN-CONTAINING PROTEIN"/>
    <property type="match status" value="1"/>
</dbReference>
<dbReference type="InterPro" id="IPR027417">
    <property type="entry name" value="P-loop_NTPase"/>
</dbReference>
<protein>
    <submittedName>
        <fullName evidence="2">ATPase</fullName>
    </submittedName>
</protein>
<dbReference type="PANTHER" id="PTHR34301">
    <property type="entry name" value="DNA-BINDING PROTEIN-RELATED"/>
    <property type="match status" value="1"/>
</dbReference>
<gene>
    <name evidence="2" type="ORF">SAMN04488028_108108</name>
</gene>
<dbReference type="SMART" id="SM00382">
    <property type="entry name" value="AAA"/>
    <property type="match status" value="1"/>
</dbReference>
<dbReference type="Gene3D" id="3.40.50.300">
    <property type="entry name" value="P-loop containing nucleotide triphosphate hydrolases"/>
    <property type="match status" value="1"/>
</dbReference>
<keyword evidence="3" id="KW-1185">Reference proteome</keyword>
<dbReference type="GO" id="GO:0016887">
    <property type="term" value="F:ATP hydrolysis activity"/>
    <property type="evidence" value="ECO:0007669"/>
    <property type="project" value="InterPro"/>
</dbReference>
<evidence type="ECO:0000313" key="2">
    <source>
        <dbReference type="EMBL" id="SHK76075.1"/>
    </source>
</evidence>
<organism evidence="2 3">
    <name type="scientific">Reichenbachiella agariperforans</name>
    <dbReference type="NCBI Taxonomy" id="156994"/>
    <lineage>
        <taxon>Bacteria</taxon>
        <taxon>Pseudomonadati</taxon>
        <taxon>Bacteroidota</taxon>
        <taxon>Cytophagia</taxon>
        <taxon>Cytophagales</taxon>
        <taxon>Reichenbachiellaceae</taxon>
        <taxon>Reichenbachiella</taxon>
    </lineage>
</organism>
<proteinExistence type="predicted"/>
<dbReference type="SUPFAM" id="SSF52540">
    <property type="entry name" value="P-loop containing nucleoside triphosphate hydrolases"/>
    <property type="match status" value="1"/>
</dbReference>
<dbReference type="RefSeq" id="WP_073124672.1">
    <property type="nucleotide sequence ID" value="NZ_FRAA01000008.1"/>
</dbReference>
<dbReference type="Proteomes" id="UP000184474">
    <property type="component" value="Unassembled WGS sequence"/>
</dbReference>
<dbReference type="AlphaFoldDB" id="A0A1M6V3X5"/>
<evidence type="ECO:0000259" key="1">
    <source>
        <dbReference type="SMART" id="SM00382"/>
    </source>
</evidence>